<sequence>MSTQYLPLRADYQHIYRFNFLLPLVCCVEGSLKNGLVLTYI</sequence>
<keyword evidence="2" id="KW-1185">Reference proteome</keyword>
<dbReference type="HOGENOM" id="CLU_3274050_0_0_6"/>
<name>K7A8W9_9ALTE</name>
<dbReference type="AlphaFoldDB" id="K7A8W9"/>
<proteinExistence type="predicted"/>
<evidence type="ECO:0000313" key="1">
    <source>
        <dbReference type="EMBL" id="AGH44680.1"/>
    </source>
</evidence>
<accession>K7A8W9</accession>
<evidence type="ECO:0000313" key="2">
    <source>
        <dbReference type="Proteomes" id="UP000011864"/>
    </source>
</evidence>
<dbReference type="PATRIC" id="fig|1129794.4.peg.2550"/>
<organism evidence="1 2">
    <name type="scientific">Paraglaciecola psychrophila 170</name>
    <dbReference type="NCBI Taxonomy" id="1129794"/>
    <lineage>
        <taxon>Bacteria</taxon>
        <taxon>Pseudomonadati</taxon>
        <taxon>Pseudomonadota</taxon>
        <taxon>Gammaproteobacteria</taxon>
        <taxon>Alteromonadales</taxon>
        <taxon>Alteromonadaceae</taxon>
        <taxon>Paraglaciecola</taxon>
    </lineage>
</organism>
<reference evidence="1 2" key="1">
    <citation type="journal article" date="2013" name="Genome Announc.">
        <title>Complete Genome Sequence of Glaciecola psychrophila Strain 170T.</title>
        <authorList>
            <person name="Yin J."/>
            <person name="Chen J."/>
            <person name="Liu G."/>
            <person name="Yu Y."/>
            <person name="Song L."/>
            <person name="Wang X."/>
            <person name="Qu X."/>
        </authorList>
    </citation>
    <scope>NUCLEOTIDE SEQUENCE [LARGE SCALE GENOMIC DNA]</scope>
    <source>
        <strain evidence="1 2">170</strain>
    </source>
</reference>
<dbReference type="Proteomes" id="UP000011864">
    <property type="component" value="Chromosome"/>
</dbReference>
<protein>
    <submittedName>
        <fullName evidence="1">Uncharacterized protein</fullName>
    </submittedName>
</protein>
<gene>
    <name evidence="1" type="ORF">C427_2571</name>
</gene>
<dbReference type="KEGG" id="gps:C427_2571"/>
<dbReference type="EMBL" id="CP003837">
    <property type="protein sequence ID" value="AGH44680.1"/>
    <property type="molecule type" value="Genomic_DNA"/>
</dbReference>